<evidence type="ECO:0000256" key="2">
    <source>
        <dbReference type="ARBA" id="ARBA00012261"/>
    </source>
</evidence>
<feature type="domain" description="Formyl transferase N-terminal" evidence="6">
    <location>
        <begin position="16"/>
        <end position="164"/>
    </location>
</feature>
<dbReference type="SUPFAM" id="SSF50486">
    <property type="entry name" value="FMT C-terminal domain-like"/>
    <property type="match status" value="1"/>
</dbReference>
<protein>
    <recommendedName>
        <fullName evidence="2">methionyl-tRNA formyltransferase</fullName>
        <ecNumber evidence="2">2.1.2.9</ecNumber>
    </recommendedName>
</protein>
<dbReference type="InterPro" id="IPR041711">
    <property type="entry name" value="Met-tRNA-FMT_N"/>
</dbReference>
<dbReference type="GO" id="GO:0005829">
    <property type="term" value="C:cytosol"/>
    <property type="evidence" value="ECO:0007669"/>
    <property type="project" value="TreeGrafter"/>
</dbReference>
<comment type="similarity">
    <text evidence="1">Belongs to the Fmt family.</text>
</comment>
<dbReference type="InterPro" id="IPR005793">
    <property type="entry name" value="Formyl_trans_C"/>
</dbReference>
<keyword evidence="4" id="KW-0648">Protein biosynthesis</keyword>
<evidence type="ECO:0000313" key="9">
    <source>
        <dbReference type="Proteomes" id="UP000002495"/>
    </source>
</evidence>
<name>Q7VJ30_HELHP</name>
<evidence type="ECO:0000259" key="7">
    <source>
        <dbReference type="Pfam" id="PF02911"/>
    </source>
</evidence>
<dbReference type="InterPro" id="IPR036477">
    <property type="entry name" value="Formyl_transf_N_sf"/>
</dbReference>
<feature type="domain" description="Formyl transferase C-terminal" evidence="7">
    <location>
        <begin position="210"/>
        <end position="307"/>
    </location>
</feature>
<dbReference type="HOGENOM" id="CLU_033347_1_1_7"/>
<reference evidence="8 9" key="1">
    <citation type="journal article" date="2003" name="Proc. Natl. Acad. Sci. U.S.A.">
        <title>The complete genome sequence of the carcinogenic bacterium Helicobacter hepaticus.</title>
        <authorList>
            <person name="Suerbaum S."/>
            <person name="Josenhans C."/>
            <person name="Sterzenbach T."/>
            <person name="Drescher B."/>
            <person name="Brandt P."/>
            <person name="Bell M."/>
            <person name="Droege M."/>
            <person name="Fartmann B."/>
            <person name="Fischer H.-P."/>
            <person name="Ge Z."/>
            <person name="Hoerster A."/>
            <person name="Holland R."/>
            <person name="Klein K."/>
            <person name="Koenig J."/>
            <person name="Macko L."/>
            <person name="Mendz G.L."/>
            <person name="Nyakatura G."/>
            <person name="Schauer D.B."/>
            <person name="Shen Z."/>
            <person name="Weber J."/>
            <person name="Frosch M."/>
            <person name="Fox J.G."/>
        </authorList>
    </citation>
    <scope>NUCLEOTIDE SEQUENCE [LARGE SCALE GENOMIC DNA]</scope>
    <source>
        <strain evidence="9">ATCC 51449 / 3B1</strain>
    </source>
</reference>
<organism evidence="8 9">
    <name type="scientific">Helicobacter hepaticus (strain ATCC 51449 / 3B1)</name>
    <dbReference type="NCBI Taxonomy" id="235279"/>
    <lineage>
        <taxon>Bacteria</taxon>
        <taxon>Pseudomonadati</taxon>
        <taxon>Campylobacterota</taxon>
        <taxon>Epsilonproteobacteria</taxon>
        <taxon>Campylobacterales</taxon>
        <taxon>Helicobacteraceae</taxon>
        <taxon>Helicobacter</taxon>
    </lineage>
</organism>
<dbReference type="InterPro" id="IPR044135">
    <property type="entry name" value="Met-tRNA-FMT_C"/>
</dbReference>
<dbReference type="InterPro" id="IPR002376">
    <property type="entry name" value="Formyl_transf_N"/>
</dbReference>
<keyword evidence="5" id="KW-1133">Transmembrane helix</keyword>
<dbReference type="CDD" id="cd08704">
    <property type="entry name" value="Met_tRNA_FMT_C"/>
    <property type="match status" value="1"/>
</dbReference>
<dbReference type="Pfam" id="PF02911">
    <property type="entry name" value="Formyl_trans_C"/>
    <property type="match status" value="1"/>
</dbReference>
<evidence type="ECO:0000256" key="3">
    <source>
        <dbReference type="ARBA" id="ARBA00022679"/>
    </source>
</evidence>
<dbReference type="GO" id="GO:0004479">
    <property type="term" value="F:methionyl-tRNA formyltransferase activity"/>
    <property type="evidence" value="ECO:0007669"/>
    <property type="project" value="UniProtKB-EC"/>
</dbReference>
<evidence type="ECO:0000313" key="8">
    <source>
        <dbReference type="EMBL" id="AAP77017.1"/>
    </source>
</evidence>
<keyword evidence="5" id="KW-0472">Membrane</keyword>
<evidence type="ECO:0000256" key="5">
    <source>
        <dbReference type="SAM" id="Phobius"/>
    </source>
</evidence>
<dbReference type="SUPFAM" id="SSF53328">
    <property type="entry name" value="Formyltransferase"/>
    <property type="match status" value="1"/>
</dbReference>
<dbReference type="Proteomes" id="UP000002495">
    <property type="component" value="Chromosome"/>
</dbReference>
<sequence>MPCRFSRYKDAYMKLILAGTPAFASAIFTPIIKSKIFDILALICQPDKPFGRKKEPKAPHTKENFASMGIDILQPNKIDEIFIAHIQALQPDVILVVAYGKILPKAFLEIAPCINIHASILPLWRGASPIQQMILTQPLYFGVSAIKMNEELDKGAILGLHYVPNTQQNITQLSAQLSCVGAKLALYVLTHFKEIEPLNQINADASYCTKIKKSDGYVQLDAALNVYCAYLAYCEWPHIFIKSIKGYTLKLFDVALIESSDLHKMGEILSIETQSIVVGCKQGSVRIGTLQQEGKEKLNAALYLRGKRLNVGDILC</sequence>
<keyword evidence="9" id="KW-1185">Reference proteome</keyword>
<evidence type="ECO:0000256" key="1">
    <source>
        <dbReference type="ARBA" id="ARBA00010699"/>
    </source>
</evidence>
<dbReference type="eggNOG" id="COG0223">
    <property type="taxonomic scope" value="Bacteria"/>
</dbReference>
<evidence type="ECO:0000259" key="6">
    <source>
        <dbReference type="Pfam" id="PF00551"/>
    </source>
</evidence>
<gene>
    <name evidence="8" type="primary">fmt</name>
    <name evidence="8" type="ordered locus">HH_0420</name>
</gene>
<dbReference type="Pfam" id="PF00551">
    <property type="entry name" value="Formyl_trans_N"/>
    <property type="match status" value="1"/>
</dbReference>
<accession>Q7VJ30</accession>
<dbReference type="CDD" id="cd08646">
    <property type="entry name" value="FMT_core_Met-tRNA-FMT_N"/>
    <property type="match status" value="1"/>
</dbReference>
<feature type="transmembrane region" description="Helical" evidence="5">
    <location>
        <begin position="12"/>
        <end position="32"/>
    </location>
</feature>
<dbReference type="KEGG" id="hhe:HH_0420"/>
<dbReference type="EMBL" id="AE017125">
    <property type="protein sequence ID" value="AAP77017.1"/>
    <property type="molecule type" value="Genomic_DNA"/>
</dbReference>
<dbReference type="AlphaFoldDB" id="Q7VJ30"/>
<dbReference type="Gene3D" id="3.40.50.12230">
    <property type="match status" value="1"/>
</dbReference>
<dbReference type="EC" id="2.1.2.9" evidence="2"/>
<evidence type="ECO:0000256" key="4">
    <source>
        <dbReference type="ARBA" id="ARBA00022917"/>
    </source>
</evidence>
<dbReference type="STRING" id="235279.HH_0420"/>
<keyword evidence="5" id="KW-0812">Transmembrane</keyword>
<dbReference type="InterPro" id="IPR011034">
    <property type="entry name" value="Formyl_transferase-like_C_sf"/>
</dbReference>
<proteinExistence type="inferred from homology"/>
<dbReference type="PANTHER" id="PTHR11138:SF5">
    <property type="entry name" value="METHIONYL-TRNA FORMYLTRANSFERASE, MITOCHONDRIAL"/>
    <property type="match status" value="1"/>
</dbReference>
<keyword evidence="3 8" id="KW-0808">Transferase</keyword>
<dbReference type="PANTHER" id="PTHR11138">
    <property type="entry name" value="METHIONYL-TRNA FORMYLTRANSFERASE"/>
    <property type="match status" value="1"/>
</dbReference>